<gene>
    <name evidence="2" type="ORF">GSY63_10165</name>
</gene>
<dbReference type="AlphaFoldDB" id="A0A965ZGT4"/>
<accession>A0A965ZGT4</accession>
<feature type="domain" description="YdhG-like" evidence="1">
    <location>
        <begin position="17"/>
        <end position="111"/>
    </location>
</feature>
<keyword evidence="3" id="KW-1185">Reference proteome</keyword>
<sequence length="115" mass="13854">MLRPIDDYFLQKDEPVRSCLQFLRKHILDYDAAITEAWRYGMPFYYYKGKMFCYLWVHKKFHLPYIGMVDGKLIDHPDLIQEKRARMKIMLIDPSEDLPIGDINNILNQAMKLRQ</sequence>
<organism evidence="2 3">
    <name type="scientific">Mucilaginibacter agri</name>
    <dbReference type="NCBI Taxonomy" id="2695265"/>
    <lineage>
        <taxon>Bacteria</taxon>
        <taxon>Pseudomonadati</taxon>
        <taxon>Bacteroidota</taxon>
        <taxon>Sphingobacteriia</taxon>
        <taxon>Sphingobacteriales</taxon>
        <taxon>Sphingobacteriaceae</taxon>
        <taxon>Mucilaginibacter</taxon>
    </lineage>
</organism>
<evidence type="ECO:0000313" key="3">
    <source>
        <dbReference type="Proteomes" id="UP000638732"/>
    </source>
</evidence>
<comment type="caution">
    <text evidence="2">The sequence shown here is derived from an EMBL/GenBank/DDBJ whole genome shotgun (WGS) entry which is preliminary data.</text>
</comment>
<reference evidence="2" key="2">
    <citation type="submission" date="2020-10" db="EMBL/GenBank/DDBJ databases">
        <title>Mucilaginibacter sp. nov., isolated from soil.</title>
        <authorList>
            <person name="Jeon C.O."/>
        </authorList>
    </citation>
    <scope>NUCLEOTIDE SEQUENCE</scope>
    <source>
        <strain evidence="2">R11</strain>
    </source>
</reference>
<evidence type="ECO:0000259" key="1">
    <source>
        <dbReference type="Pfam" id="PF08818"/>
    </source>
</evidence>
<dbReference type="Proteomes" id="UP000638732">
    <property type="component" value="Unassembled WGS sequence"/>
</dbReference>
<dbReference type="InterPro" id="IPR014922">
    <property type="entry name" value="YdhG-like"/>
</dbReference>
<proteinExistence type="predicted"/>
<protein>
    <submittedName>
        <fullName evidence="2">DUF1801 domain-containing protein</fullName>
    </submittedName>
</protein>
<dbReference type="SUPFAM" id="SSF159888">
    <property type="entry name" value="YdhG-like"/>
    <property type="match status" value="1"/>
</dbReference>
<dbReference type="RefSeq" id="WP_166585705.1">
    <property type="nucleotide sequence ID" value="NZ_WWEO01000042.1"/>
</dbReference>
<dbReference type="Pfam" id="PF08818">
    <property type="entry name" value="DUF1801"/>
    <property type="match status" value="1"/>
</dbReference>
<evidence type="ECO:0000313" key="2">
    <source>
        <dbReference type="EMBL" id="NCD69719.1"/>
    </source>
</evidence>
<dbReference type="EMBL" id="WWEO01000042">
    <property type="protein sequence ID" value="NCD69719.1"/>
    <property type="molecule type" value="Genomic_DNA"/>
</dbReference>
<name>A0A965ZGT4_9SPHI</name>
<dbReference type="Gene3D" id="3.90.1150.200">
    <property type="match status" value="1"/>
</dbReference>
<reference evidence="2" key="1">
    <citation type="submission" date="2020-01" db="EMBL/GenBank/DDBJ databases">
        <authorList>
            <person name="Seo Y.L."/>
        </authorList>
    </citation>
    <scope>NUCLEOTIDE SEQUENCE</scope>
    <source>
        <strain evidence="2">R11</strain>
    </source>
</reference>